<protein>
    <submittedName>
        <fullName evidence="4">TatD family deoxyribonuclease</fullName>
    </submittedName>
</protein>
<dbReference type="InterPro" id="IPR001130">
    <property type="entry name" value="TatD-like"/>
</dbReference>
<evidence type="ECO:0000313" key="5">
    <source>
        <dbReference type="Proteomes" id="UP001291687"/>
    </source>
</evidence>
<evidence type="ECO:0000256" key="1">
    <source>
        <dbReference type="ARBA" id="ARBA00009275"/>
    </source>
</evidence>
<dbReference type="Proteomes" id="UP001291687">
    <property type="component" value="Unassembled WGS sequence"/>
</dbReference>
<dbReference type="PANTHER" id="PTHR46124">
    <property type="entry name" value="D-AMINOACYL-TRNA DEACYLASE"/>
    <property type="match status" value="1"/>
</dbReference>
<keyword evidence="5" id="KW-1185">Reference proteome</keyword>
<dbReference type="InterPro" id="IPR018228">
    <property type="entry name" value="DNase_TatD-rel_CS"/>
</dbReference>
<evidence type="ECO:0000256" key="3">
    <source>
        <dbReference type="ARBA" id="ARBA00022801"/>
    </source>
</evidence>
<evidence type="ECO:0000256" key="2">
    <source>
        <dbReference type="ARBA" id="ARBA00022723"/>
    </source>
</evidence>
<dbReference type="NCBIfam" id="TIGR00010">
    <property type="entry name" value="YchF/TatD family DNA exonuclease"/>
    <property type="match status" value="1"/>
</dbReference>
<accession>A0ABU5NDI1</accession>
<sequence>MIIVDSHCHLDMLNDYDSTDNIVNRAKESGVKYLQTICTRLDNFENILSIAKKFDNVYASVGVHPSEVETITPSEELLRLSSDDKVIGLGETGLDYFYNKEPQHHLLQRKSFEEHIFTSQENGLPVIIHTRDAEEDTTNIIAEHKKHKEFPGLIHCFTSSKEFATKMLDLGLYISVSGIVTFKNAESLREAIKYVPLDRLLVETDSPYLAPVPKRGKTNEPSYTKYVVEFLAELKGVSLEELANKTTDNFFRLFTKATRSI</sequence>
<dbReference type="PROSITE" id="PS01091">
    <property type="entry name" value="TATD_3"/>
    <property type="match status" value="1"/>
</dbReference>
<dbReference type="PIRSF" id="PIRSF005902">
    <property type="entry name" value="DNase_TatD"/>
    <property type="match status" value="1"/>
</dbReference>
<name>A0ABU5NDI1_9RICK</name>
<organism evidence="4 5">
    <name type="scientific">Candidatus Megaera venefica</name>
    <dbReference type="NCBI Taxonomy" id="2055910"/>
    <lineage>
        <taxon>Bacteria</taxon>
        <taxon>Pseudomonadati</taxon>
        <taxon>Pseudomonadota</taxon>
        <taxon>Alphaproteobacteria</taxon>
        <taxon>Rickettsiales</taxon>
        <taxon>Rickettsiaceae</taxon>
        <taxon>Candidatus Megaera</taxon>
    </lineage>
</organism>
<comment type="caution">
    <text evidence="4">The sequence shown here is derived from an EMBL/GenBank/DDBJ whole genome shotgun (WGS) entry which is preliminary data.</text>
</comment>
<dbReference type="PROSITE" id="PS01137">
    <property type="entry name" value="TATD_1"/>
    <property type="match status" value="1"/>
</dbReference>
<dbReference type="InterPro" id="IPR015991">
    <property type="entry name" value="TatD/YcfH-like"/>
</dbReference>
<gene>
    <name evidence="4" type="ORF">Megvenef_01221</name>
</gene>
<dbReference type="EMBL" id="JARJFB010000100">
    <property type="protein sequence ID" value="MEA0971248.1"/>
    <property type="molecule type" value="Genomic_DNA"/>
</dbReference>
<proteinExistence type="inferred from homology"/>
<keyword evidence="2" id="KW-0479">Metal-binding</keyword>
<evidence type="ECO:0000313" key="4">
    <source>
        <dbReference type="EMBL" id="MEA0971248.1"/>
    </source>
</evidence>
<reference evidence="4 5" key="1">
    <citation type="submission" date="2023-03" db="EMBL/GenBank/DDBJ databases">
        <title>Host association and intracellularity evolved multiple times independently in the Rickettsiales.</title>
        <authorList>
            <person name="Castelli M."/>
            <person name="Nardi T."/>
            <person name="Gammuto L."/>
            <person name="Bellinzona G."/>
            <person name="Sabaneyeva E."/>
            <person name="Potekhin A."/>
            <person name="Serra V."/>
            <person name="Petroni G."/>
            <person name="Sassera D."/>
        </authorList>
    </citation>
    <scope>NUCLEOTIDE SEQUENCE [LARGE SCALE GENOMIC DNA]</scope>
    <source>
        <strain evidence="4 5">Sr 2-6</strain>
    </source>
</reference>
<keyword evidence="3" id="KW-0378">Hydrolase</keyword>
<comment type="similarity">
    <text evidence="1">Belongs to the metallo-dependent hydrolases superfamily. TatD-type hydrolase family.</text>
</comment>
<dbReference type="Gene3D" id="3.20.20.140">
    <property type="entry name" value="Metal-dependent hydrolases"/>
    <property type="match status" value="1"/>
</dbReference>
<dbReference type="SUPFAM" id="SSF51556">
    <property type="entry name" value="Metallo-dependent hydrolases"/>
    <property type="match status" value="1"/>
</dbReference>
<dbReference type="Pfam" id="PF01026">
    <property type="entry name" value="TatD_DNase"/>
    <property type="match status" value="1"/>
</dbReference>
<dbReference type="CDD" id="cd01310">
    <property type="entry name" value="TatD_DNAse"/>
    <property type="match status" value="1"/>
</dbReference>
<dbReference type="PANTHER" id="PTHR46124:SF2">
    <property type="entry name" value="D-AMINOACYL-TRNA DEACYLASE"/>
    <property type="match status" value="1"/>
</dbReference>
<dbReference type="InterPro" id="IPR032466">
    <property type="entry name" value="Metal_Hydrolase"/>
</dbReference>
<dbReference type="PROSITE" id="PS01090">
    <property type="entry name" value="TATD_2"/>
    <property type="match status" value="1"/>
</dbReference>